<name>A0A0C9WVW8_9AGAR</name>
<keyword evidence="2" id="KW-1185">Reference proteome</keyword>
<accession>A0A0C9WVW8</accession>
<reference evidence="1 2" key="1">
    <citation type="submission" date="2014-04" db="EMBL/GenBank/DDBJ databases">
        <authorList>
            <consortium name="DOE Joint Genome Institute"/>
            <person name="Kuo A."/>
            <person name="Kohler A."/>
            <person name="Nagy L.G."/>
            <person name="Floudas D."/>
            <person name="Copeland A."/>
            <person name="Barry K.W."/>
            <person name="Cichocki N."/>
            <person name="Veneault-Fourrey C."/>
            <person name="LaButti K."/>
            <person name="Lindquist E.A."/>
            <person name="Lipzen A."/>
            <person name="Lundell T."/>
            <person name="Morin E."/>
            <person name="Murat C."/>
            <person name="Sun H."/>
            <person name="Tunlid A."/>
            <person name="Henrissat B."/>
            <person name="Grigoriev I.V."/>
            <person name="Hibbett D.S."/>
            <person name="Martin F."/>
            <person name="Nordberg H.P."/>
            <person name="Cantor M.N."/>
            <person name="Hua S.X."/>
        </authorList>
    </citation>
    <scope>NUCLEOTIDE SEQUENCE [LARGE SCALE GENOMIC DNA]</scope>
    <source>
        <strain evidence="1 2">LaAM-08-1</strain>
    </source>
</reference>
<dbReference type="EMBL" id="KN839791">
    <property type="protein sequence ID" value="KIJ89391.1"/>
    <property type="molecule type" value="Genomic_DNA"/>
</dbReference>
<dbReference type="HOGENOM" id="CLU_3147196_0_0_1"/>
<gene>
    <name evidence="1" type="ORF">K443DRAFT_687293</name>
</gene>
<protein>
    <submittedName>
        <fullName evidence="1">Uncharacterized protein</fullName>
    </submittedName>
</protein>
<dbReference type="AlphaFoldDB" id="A0A0C9WVW8"/>
<proteinExistence type="predicted"/>
<sequence>MLVRKGRLVERRRWGKPKSNRFGLCLHVASSIEGELSVLGSEYFLWSEEGICWE</sequence>
<organism evidence="1 2">
    <name type="scientific">Laccaria amethystina LaAM-08-1</name>
    <dbReference type="NCBI Taxonomy" id="1095629"/>
    <lineage>
        <taxon>Eukaryota</taxon>
        <taxon>Fungi</taxon>
        <taxon>Dikarya</taxon>
        <taxon>Basidiomycota</taxon>
        <taxon>Agaricomycotina</taxon>
        <taxon>Agaricomycetes</taxon>
        <taxon>Agaricomycetidae</taxon>
        <taxon>Agaricales</taxon>
        <taxon>Agaricineae</taxon>
        <taxon>Hydnangiaceae</taxon>
        <taxon>Laccaria</taxon>
    </lineage>
</organism>
<evidence type="ECO:0000313" key="1">
    <source>
        <dbReference type="EMBL" id="KIJ89391.1"/>
    </source>
</evidence>
<evidence type="ECO:0000313" key="2">
    <source>
        <dbReference type="Proteomes" id="UP000054477"/>
    </source>
</evidence>
<dbReference type="Proteomes" id="UP000054477">
    <property type="component" value="Unassembled WGS sequence"/>
</dbReference>
<reference evidence="2" key="2">
    <citation type="submission" date="2015-01" db="EMBL/GenBank/DDBJ databases">
        <title>Evolutionary Origins and Diversification of the Mycorrhizal Mutualists.</title>
        <authorList>
            <consortium name="DOE Joint Genome Institute"/>
            <consortium name="Mycorrhizal Genomics Consortium"/>
            <person name="Kohler A."/>
            <person name="Kuo A."/>
            <person name="Nagy L.G."/>
            <person name="Floudas D."/>
            <person name="Copeland A."/>
            <person name="Barry K.W."/>
            <person name="Cichocki N."/>
            <person name="Veneault-Fourrey C."/>
            <person name="LaButti K."/>
            <person name="Lindquist E.A."/>
            <person name="Lipzen A."/>
            <person name="Lundell T."/>
            <person name="Morin E."/>
            <person name="Murat C."/>
            <person name="Riley R."/>
            <person name="Ohm R."/>
            <person name="Sun H."/>
            <person name="Tunlid A."/>
            <person name="Henrissat B."/>
            <person name="Grigoriev I.V."/>
            <person name="Hibbett D.S."/>
            <person name="Martin F."/>
        </authorList>
    </citation>
    <scope>NUCLEOTIDE SEQUENCE [LARGE SCALE GENOMIC DNA]</scope>
    <source>
        <strain evidence="2">LaAM-08-1</strain>
    </source>
</reference>